<gene>
    <name evidence="1" type="ORF">BJ212DRAFT_1295770</name>
</gene>
<proteinExistence type="predicted"/>
<evidence type="ECO:0000313" key="2">
    <source>
        <dbReference type="Proteomes" id="UP000807769"/>
    </source>
</evidence>
<dbReference type="OrthoDB" id="2678560at2759"/>
<sequence length="185" mass="20822">MATAPMPTLFNGNENENPQNFLCEVERYIQVTRITDEVTKVTLFGMFISAGLQADIWWNALTVAQLTSWTTIKVAFQVQWPAIVVAAKSTLDYQKELLTLRLKEDDVGERITVAGVSTWLHLHYHGHLQKLVQDAGVANALVFIHQVHEVLLRIIQDLTSPAPATWTVFLDEIKDANIDVIQDKA</sequence>
<accession>A0A9P7JIR6</accession>
<protein>
    <submittedName>
        <fullName evidence="1">Uncharacterized protein</fullName>
    </submittedName>
</protein>
<reference evidence="1" key="1">
    <citation type="journal article" date="2020" name="New Phytol.">
        <title>Comparative genomics reveals dynamic genome evolution in host specialist ectomycorrhizal fungi.</title>
        <authorList>
            <person name="Lofgren L.A."/>
            <person name="Nguyen N.H."/>
            <person name="Vilgalys R."/>
            <person name="Ruytinx J."/>
            <person name="Liao H.L."/>
            <person name="Branco S."/>
            <person name="Kuo A."/>
            <person name="LaButti K."/>
            <person name="Lipzen A."/>
            <person name="Andreopoulos W."/>
            <person name="Pangilinan J."/>
            <person name="Riley R."/>
            <person name="Hundley H."/>
            <person name="Na H."/>
            <person name="Barry K."/>
            <person name="Grigoriev I.V."/>
            <person name="Stajich J.E."/>
            <person name="Kennedy P.G."/>
        </authorList>
    </citation>
    <scope>NUCLEOTIDE SEQUENCE</scope>
    <source>
        <strain evidence="1">MN1</strain>
    </source>
</reference>
<organism evidence="1 2">
    <name type="scientific">Suillus subaureus</name>
    <dbReference type="NCBI Taxonomy" id="48587"/>
    <lineage>
        <taxon>Eukaryota</taxon>
        <taxon>Fungi</taxon>
        <taxon>Dikarya</taxon>
        <taxon>Basidiomycota</taxon>
        <taxon>Agaricomycotina</taxon>
        <taxon>Agaricomycetes</taxon>
        <taxon>Agaricomycetidae</taxon>
        <taxon>Boletales</taxon>
        <taxon>Suillineae</taxon>
        <taxon>Suillaceae</taxon>
        <taxon>Suillus</taxon>
    </lineage>
</organism>
<dbReference type="EMBL" id="JABBWG010000003">
    <property type="protein sequence ID" value="KAG1824652.1"/>
    <property type="molecule type" value="Genomic_DNA"/>
</dbReference>
<dbReference type="Proteomes" id="UP000807769">
    <property type="component" value="Unassembled WGS sequence"/>
</dbReference>
<evidence type="ECO:0000313" key="1">
    <source>
        <dbReference type="EMBL" id="KAG1824652.1"/>
    </source>
</evidence>
<dbReference type="AlphaFoldDB" id="A0A9P7JIR6"/>
<name>A0A9P7JIR6_9AGAM</name>
<keyword evidence="2" id="KW-1185">Reference proteome</keyword>
<dbReference type="GeneID" id="64626371"/>
<dbReference type="RefSeq" id="XP_041198369.1">
    <property type="nucleotide sequence ID" value="XM_041332354.1"/>
</dbReference>
<comment type="caution">
    <text evidence="1">The sequence shown here is derived from an EMBL/GenBank/DDBJ whole genome shotgun (WGS) entry which is preliminary data.</text>
</comment>